<dbReference type="RefSeq" id="WP_142675558.1">
    <property type="nucleotide sequence ID" value="NZ_QNRJ01000002.1"/>
</dbReference>
<reference evidence="1 2" key="1">
    <citation type="submission" date="2018-06" db="EMBL/GenBank/DDBJ databases">
        <title>Freshwater and sediment microbial communities from various areas in North America, analyzing microbe dynamics in response to fracking.</title>
        <authorList>
            <person name="Lamendella R."/>
        </authorList>
    </citation>
    <scope>NUCLEOTIDE SEQUENCE [LARGE SCALE GENOMIC DNA]</scope>
    <source>
        <strain evidence="1 2">97B</strain>
    </source>
</reference>
<protein>
    <submittedName>
        <fullName evidence="1">Uncharacterized protein</fullName>
    </submittedName>
</protein>
<evidence type="ECO:0000313" key="2">
    <source>
        <dbReference type="Proteomes" id="UP000252118"/>
    </source>
</evidence>
<accession>A0A366EWA1</accession>
<proteinExistence type="predicted"/>
<dbReference type="Proteomes" id="UP000252118">
    <property type="component" value="Unassembled WGS sequence"/>
</dbReference>
<dbReference type="AlphaFoldDB" id="A0A366EWA1"/>
<dbReference type="OrthoDB" id="2927396at2"/>
<evidence type="ECO:0000313" key="1">
    <source>
        <dbReference type="EMBL" id="RBP06648.1"/>
    </source>
</evidence>
<dbReference type="EMBL" id="QNRJ01000002">
    <property type="protein sequence ID" value="RBP06648.1"/>
    <property type="molecule type" value="Genomic_DNA"/>
</dbReference>
<gene>
    <name evidence="1" type="ORF">DET59_10229</name>
</gene>
<sequence>MKNNLTRRCIETLAIQSAYHFCVSIGIKPGLLNLSMVTGFSEERILEILENKFSNQSVKTEDHSF</sequence>
<organism evidence="1 2">
    <name type="scientific">Rossellomorea aquimaris</name>
    <dbReference type="NCBI Taxonomy" id="189382"/>
    <lineage>
        <taxon>Bacteria</taxon>
        <taxon>Bacillati</taxon>
        <taxon>Bacillota</taxon>
        <taxon>Bacilli</taxon>
        <taxon>Bacillales</taxon>
        <taxon>Bacillaceae</taxon>
        <taxon>Rossellomorea</taxon>
    </lineage>
</organism>
<name>A0A366EWA1_9BACI</name>
<comment type="caution">
    <text evidence="1">The sequence shown here is derived from an EMBL/GenBank/DDBJ whole genome shotgun (WGS) entry which is preliminary data.</text>
</comment>